<dbReference type="SUPFAM" id="SSF52540">
    <property type="entry name" value="P-loop containing nucleoside triphosphate hydrolases"/>
    <property type="match status" value="2"/>
</dbReference>
<dbReference type="InterPro" id="IPR004027">
    <property type="entry name" value="SEC_C_motif"/>
</dbReference>
<dbReference type="PROSITE" id="PS51196">
    <property type="entry name" value="SECA_MOTOR_DEAD"/>
    <property type="match status" value="1"/>
</dbReference>
<dbReference type="InterPro" id="IPR027417">
    <property type="entry name" value="P-loop_NTPase"/>
</dbReference>
<dbReference type="AlphaFoldDB" id="A0A9W6JV45"/>
<dbReference type="InterPro" id="IPR044722">
    <property type="entry name" value="SecA_SF2_C"/>
</dbReference>
<comment type="similarity">
    <text evidence="2 15 16">Belongs to the SecA family.</text>
</comment>
<comment type="caution">
    <text evidence="20">The sequence shown here is derived from an EMBL/GenBank/DDBJ whole genome shotgun (WGS) entry which is preliminary data.</text>
</comment>
<dbReference type="GO" id="GO:0006605">
    <property type="term" value="P:protein targeting"/>
    <property type="evidence" value="ECO:0007669"/>
    <property type="project" value="UniProtKB-UniRule"/>
</dbReference>
<feature type="binding site" evidence="15">
    <location>
        <begin position="105"/>
        <end position="109"/>
    </location>
    <ligand>
        <name>ATP</name>
        <dbReference type="ChEBI" id="CHEBI:30616"/>
    </ligand>
</feature>
<dbReference type="Proteomes" id="UP001143330">
    <property type="component" value="Unassembled WGS sequence"/>
</dbReference>
<evidence type="ECO:0000256" key="7">
    <source>
        <dbReference type="ARBA" id="ARBA00022723"/>
    </source>
</evidence>
<dbReference type="SUPFAM" id="SSF81767">
    <property type="entry name" value="Pre-protein crosslinking domain of SecA"/>
    <property type="match status" value="1"/>
</dbReference>
<keyword evidence="9" id="KW-0862">Zinc</keyword>
<dbReference type="Gene3D" id="3.40.50.300">
    <property type="entry name" value="P-loop containing nucleotide triphosphate hydrolases"/>
    <property type="match status" value="2"/>
</dbReference>
<dbReference type="InterPro" id="IPR014018">
    <property type="entry name" value="SecA_motor_DEAD"/>
</dbReference>
<evidence type="ECO:0000313" key="20">
    <source>
        <dbReference type="EMBL" id="GLK82013.1"/>
    </source>
</evidence>
<dbReference type="SUPFAM" id="SSF81886">
    <property type="entry name" value="Helical scaffold and wing domains of SecA"/>
    <property type="match status" value="1"/>
</dbReference>
<dbReference type="PROSITE" id="PS51192">
    <property type="entry name" value="HELICASE_ATP_BIND_1"/>
    <property type="match status" value="1"/>
</dbReference>
<dbReference type="InterPro" id="IPR000185">
    <property type="entry name" value="SecA"/>
</dbReference>
<reference evidence="20" key="1">
    <citation type="journal article" date="2014" name="Int. J. Syst. Evol. Microbiol.">
        <title>Complete genome sequence of Corynebacterium casei LMG S-19264T (=DSM 44701T), isolated from a smear-ripened cheese.</title>
        <authorList>
            <consortium name="US DOE Joint Genome Institute (JGI-PGF)"/>
            <person name="Walter F."/>
            <person name="Albersmeier A."/>
            <person name="Kalinowski J."/>
            <person name="Ruckert C."/>
        </authorList>
    </citation>
    <scope>NUCLEOTIDE SEQUENCE</scope>
    <source>
        <strain evidence="20">VKM B-2789</strain>
    </source>
</reference>
<gene>
    <name evidence="15 20" type="primary">secA</name>
    <name evidence="20" type="ORF">GCM10017653_00820</name>
</gene>
<dbReference type="SMART" id="SM00958">
    <property type="entry name" value="SecA_PP_bind"/>
    <property type="match status" value="1"/>
</dbReference>
<keyword evidence="8 15" id="KW-0547">Nucleotide-binding</keyword>
<sequence>MFGALARKLFGSANDRRVRGYQPKVAAINALEPELVKLTDEELRARTAQFKEQFANGTSLDDLLVPAFATVREAARRALGQRHFDVQLIGGMVLHERGIAEMRTGEGKTLVATAPVYLNALTGKGVHVVTVNDYLARRDAEWMSRVYRFLGLSTGIIVHGMDDNERREAYACDITYATNNELGFDYLRDNMKYELNQMVQRPHYFAVVDEVDSILVDEARTPLIISGPLDDRSDFYNTIDTYIPKLSKQDYDVDEKQRSVALTEGGMEKIETLLRDAGLLKGDSLYDVENVSVVHHVNQALRAHTLFQRDKDYIVRNDEVVIIDEFTGRMMPGRRYSEGLHQALEAKERVQVQPENQTLASITFQNYFRMYEKLAGMTGTANTEAAEFQDIYNLEVIEIPTNLPVKRIDDDDEVYRTANEKYNAIIELITDCKQRGQPVLVGTTSIEKSELLAELLKKRGFKQKDFSDPDAFRPLYDGDQGKADDKVFAVLNARHHQQESYIVAQAGVPGAITIATNMAGRGTDIQLGGNADMRISHELADLPEGEQRASAEQAIRDEIARLKKKSLEAGGLYVIGTERHESRRIDNQLRGRSGRQGDPGHSHFFLSLEDDLMRIFGSDRLDGMLQKLGLKEGEAIIHPWINRALEKAQQKVEARNYDIRKNLLKYDDVMNDQRKVVFEQRVELMQDEDVAETVAEMRHGIIEDIVAKHVPPTAYPEQWDTAGLAEQLRNVLGLDLPVVEWGHEEGIADEELRQRIQARADEAMAAKAAKYGPEIMRYVEKSILLQTLDHLWREHLVTLDHLRQVIGLRGYGQRDPLNEYKSEAFQLFEAMLASLREAVTAQLMRVEIMTAPPPEEPPMMSAHHIDAMTGEDEFAQLAGESFDAATLAPAEPARDPSDPASWGRVGRNEPCPCGSGLKYKHCHGRFT</sequence>
<evidence type="ECO:0000256" key="3">
    <source>
        <dbReference type="ARBA" id="ARBA00022448"/>
    </source>
</evidence>
<evidence type="ECO:0000256" key="1">
    <source>
        <dbReference type="ARBA" id="ARBA00001947"/>
    </source>
</evidence>
<evidence type="ECO:0000256" key="6">
    <source>
        <dbReference type="ARBA" id="ARBA00022519"/>
    </source>
</evidence>
<dbReference type="NCBIfam" id="TIGR00963">
    <property type="entry name" value="secA"/>
    <property type="match status" value="1"/>
</dbReference>
<dbReference type="NCBIfam" id="NF009538">
    <property type="entry name" value="PRK12904.1"/>
    <property type="match status" value="1"/>
</dbReference>
<comment type="catalytic activity">
    <reaction evidence="15">
        <text>ATP + H2O + cellular proteinSide 1 = ADP + phosphate + cellular proteinSide 2.</text>
        <dbReference type="EC" id="7.4.2.8"/>
    </reaction>
</comment>
<feature type="domain" description="Helicase ATP-binding" evidence="17">
    <location>
        <begin position="89"/>
        <end position="247"/>
    </location>
</feature>
<dbReference type="HAMAP" id="MF_01382">
    <property type="entry name" value="SecA"/>
    <property type="match status" value="1"/>
</dbReference>
<dbReference type="GO" id="GO:0005886">
    <property type="term" value="C:plasma membrane"/>
    <property type="evidence" value="ECO:0007669"/>
    <property type="project" value="UniProtKB-SubCell"/>
</dbReference>
<dbReference type="GO" id="GO:0043952">
    <property type="term" value="P:protein transport by the Sec complex"/>
    <property type="evidence" value="ECO:0007669"/>
    <property type="project" value="TreeGrafter"/>
</dbReference>
<dbReference type="PROSITE" id="PS01312">
    <property type="entry name" value="SECA"/>
    <property type="match status" value="1"/>
</dbReference>
<evidence type="ECO:0000256" key="12">
    <source>
        <dbReference type="ARBA" id="ARBA00022967"/>
    </source>
</evidence>
<dbReference type="FunFam" id="3.90.1440.10:FF:000001">
    <property type="entry name" value="Preprotein translocase subunit SecA"/>
    <property type="match status" value="1"/>
</dbReference>
<keyword evidence="21" id="KW-1185">Reference proteome</keyword>
<dbReference type="EMBL" id="BSFM01000001">
    <property type="protein sequence ID" value="GLK82013.1"/>
    <property type="molecule type" value="Genomic_DNA"/>
</dbReference>
<evidence type="ECO:0000313" key="21">
    <source>
        <dbReference type="Proteomes" id="UP001143330"/>
    </source>
</evidence>
<dbReference type="InterPro" id="IPR036670">
    <property type="entry name" value="SecA_X-link_sf"/>
</dbReference>
<evidence type="ECO:0000256" key="16">
    <source>
        <dbReference type="RuleBase" id="RU003874"/>
    </source>
</evidence>
<dbReference type="Pfam" id="PF21090">
    <property type="entry name" value="P-loop_SecA"/>
    <property type="match status" value="1"/>
</dbReference>
<keyword evidence="14 15" id="KW-0472">Membrane</keyword>
<evidence type="ECO:0000259" key="17">
    <source>
        <dbReference type="PROSITE" id="PS51192"/>
    </source>
</evidence>
<feature type="binding site" evidence="15">
    <location>
        <position position="87"/>
    </location>
    <ligand>
        <name>ATP</name>
        <dbReference type="ChEBI" id="CHEBI:30616"/>
    </ligand>
</feature>
<evidence type="ECO:0000256" key="2">
    <source>
        <dbReference type="ARBA" id="ARBA00007650"/>
    </source>
</evidence>
<dbReference type="PANTHER" id="PTHR30612">
    <property type="entry name" value="SECA INNER MEMBRANE COMPONENT OF SEC PROTEIN SECRETION SYSTEM"/>
    <property type="match status" value="1"/>
</dbReference>
<dbReference type="InterPro" id="IPR011115">
    <property type="entry name" value="SecA_DEAD"/>
</dbReference>
<dbReference type="GO" id="GO:0031522">
    <property type="term" value="C:cell envelope Sec protein transport complex"/>
    <property type="evidence" value="ECO:0007669"/>
    <property type="project" value="TreeGrafter"/>
</dbReference>
<dbReference type="PRINTS" id="PR00906">
    <property type="entry name" value="SECA"/>
</dbReference>
<dbReference type="InterPro" id="IPR036266">
    <property type="entry name" value="SecA_Wing/Scaffold_sf"/>
</dbReference>
<keyword evidence="10 15" id="KW-0067">ATP-binding</keyword>
<evidence type="ECO:0000256" key="15">
    <source>
        <dbReference type="HAMAP-Rule" id="MF_01382"/>
    </source>
</evidence>
<dbReference type="InterPro" id="IPR011116">
    <property type="entry name" value="SecA_Wing/Scaffold"/>
</dbReference>
<evidence type="ECO:0000256" key="8">
    <source>
        <dbReference type="ARBA" id="ARBA00022741"/>
    </source>
</evidence>
<dbReference type="GO" id="GO:0017038">
    <property type="term" value="P:protein import"/>
    <property type="evidence" value="ECO:0007669"/>
    <property type="project" value="InterPro"/>
</dbReference>
<dbReference type="GO" id="GO:0065002">
    <property type="term" value="P:intracellular protein transmembrane transport"/>
    <property type="evidence" value="ECO:0007669"/>
    <property type="project" value="UniProtKB-UniRule"/>
</dbReference>
<evidence type="ECO:0000256" key="9">
    <source>
        <dbReference type="ARBA" id="ARBA00022833"/>
    </source>
</evidence>
<dbReference type="EC" id="7.4.2.8" evidence="15"/>
<evidence type="ECO:0000256" key="5">
    <source>
        <dbReference type="ARBA" id="ARBA00022490"/>
    </source>
</evidence>
<dbReference type="GO" id="GO:0046872">
    <property type="term" value="F:metal ion binding"/>
    <property type="evidence" value="ECO:0007669"/>
    <property type="project" value="UniProtKB-KW"/>
</dbReference>
<evidence type="ECO:0000256" key="14">
    <source>
        <dbReference type="ARBA" id="ARBA00023136"/>
    </source>
</evidence>
<dbReference type="CDD" id="cd18803">
    <property type="entry name" value="SF2_C_secA"/>
    <property type="match status" value="1"/>
</dbReference>
<keyword evidence="13 15" id="KW-0811">Translocation</keyword>
<comment type="cofactor">
    <cofactor evidence="1">
        <name>Zn(2+)</name>
        <dbReference type="ChEBI" id="CHEBI:29105"/>
    </cofactor>
</comment>
<dbReference type="FunFam" id="1.10.3060.10:FF:000003">
    <property type="entry name" value="Protein translocase subunit SecA"/>
    <property type="match status" value="1"/>
</dbReference>
<evidence type="ECO:0000259" key="18">
    <source>
        <dbReference type="PROSITE" id="PS51194"/>
    </source>
</evidence>
<dbReference type="RefSeq" id="WP_213362193.1">
    <property type="nucleotide sequence ID" value="NZ_BSFM01000001.1"/>
</dbReference>
<dbReference type="GO" id="GO:0008564">
    <property type="term" value="F:protein-exporting ATPase activity"/>
    <property type="evidence" value="ECO:0007669"/>
    <property type="project" value="UniProtKB-EC"/>
</dbReference>
<protein>
    <recommendedName>
        <fullName evidence="15 16">Protein translocase subunit SecA</fullName>
        <ecNumber evidence="15">7.4.2.8</ecNumber>
    </recommendedName>
</protein>
<reference evidence="20" key="2">
    <citation type="submission" date="2023-01" db="EMBL/GenBank/DDBJ databases">
        <authorList>
            <person name="Sun Q."/>
            <person name="Evtushenko L."/>
        </authorList>
    </citation>
    <scope>NUCLEOTIDE SEQUENCE</scope>
    <source>
        <strain evidence="20">VKM B-2789</strain>
    </source>
</reference>
<dbReference type="GO" id="GO:0005524">
    <property type="term" value="F:ATP binding"/>
    <property type="evidence" value="ECO:0007669"/>
    <property type="project" value="UniProtKB-UniRule"/>
</dbReference>
<dbReference type="Pfam" id="PF01043">
    <property type="entry name" value="SecA_PP_bind"/>
    <property type="match status" value="1"/>
</dbReference>
<comment type="subcellular location">
    <subcellularLocation>
        <location evidence="15">Cell membrane</location>
        <topology evidence="15">Peripheral membrane protein</topology>
        <orientation evidence="15">Cytoplasmic side</orientation>
    </subcellularLocation>
    <subcellularLocation>
        <location evidence="15">Cytoplasm</location>
    </subcellularLocation>
    <text evidence="15">Distribution is 50-50.</text>
</comment>
<dbReference type="PROSITE" id="PS51194">
    <property type="entry name" value="HELICASE_CTER"/>
    <property type="match status" value="1"/>
</dbReference>
<comment type="function">
    <text evidence="15">Part of the Sec protein translocase complex. Interacts with the SecYEG preprotein conducting channel. Has a central role in coupling the hydrolysis of ATP to the transfer of proteins into and across the cell membrane, serving both as a receptor for the preprotein-SecB complex and as an ATP-driven molecular motor driving the stepwise translocation of polypeptide chains across the membrane.</text>
</comment>
<name>A0A9W6JV45_9HYPH</name>
<dbReference type="InterPro" id="IPR020937">
    <property type="entry name" value="SecA_CS"/>
</dbReference>
<keyword evidence="7" id="KW-0479">Metal-binding</keyword>
<evidence type="ECO:0000256" key="10">
    <source>
        <dbReference type="ARBA" id="ARBA00022840"/>
    </source>
</evidence>
<evidence type="ECO:0000259" key="19">
    <source>
        <dbReference type="PROSITE" id="PS51196"/>
    </source>
</evidence>
<feature type="binding site" evidence="15">
    <location>
        <position position="524"/>
    </location>
    <ligand>
        <name>ATP</name>
        <dbReference type="ChEBI" id="CHEBI:30616"/>
    </ligand>
</feature>
<feature type="domain" description="SecA family profile" evidence="19">
    <location>
        <begin position="3"/>
        <end position="637"/>
    </location>
</feature>
<dbReference type="PANTHER" id="PTHR30612:SF0">
    <property type="entry name" value="CHLOROPLAST PROTEIN-TRANSPORTING ATPASE"/>
    <property type="match status" value="1"/>
</dbReference>
<dbReference type="Pfam" id="PF07517">
    <property type="entry name" value="SecA_DEAD"/>
    <property type="match status" value="1"/>
</dbReference>
<dbReference type="Pfam" id="PF07516">
    <property type="entry name" value="SecA_SW"/>
    <property type="match status" value="1"/>
</dbReference>
<keyword evidence="4 15" id="KW-1003">Cell membrane</keyword>
<keyword evidence="6" id="KW-0997">Cell inner membrane</keyword>
<dbReference type="InterPro" id="IPR014001">
    <property type="entry name" value="Helicase_ATP-bd"/>
</dbReference>
<dbReference type="Pfam" id="PF02810">
    <property type="entry name" value="SEC-C"/>
    <property type="match status" value="1"/>
</dbReference>
<comment type="subunit">
    <text evidence="15">Monomer and homodimer. Part of the essential Sec protein translocation apparatus which comprises SecA, SecYEG and auxiliary proteins SecDF-YajC and YidC.</text>
</comment>
<dbReference type="SMART" id="SM00957">
    <property type="entry name" value="SecA_DEAD"/>
    <property type="match status" value="1"/>
</dbReference>
<keyword evidence="3 15" id="KW-0813">Transport</keyword>
<dbReference type="GO" id="GO:0005829">
    <property type="term" value="C:cytosol"/>
    <property type="evidence" value="ECO:0007669"/>
    <property type="project" value="TreeGrafter"/>
</dbReference>
<evidence type="ECO:0000256" key="11">
    <source>
        <dbReference type="ARBA" id="ARBA00022927"/>
    </source>
</evidence>
<dbReference type="InterPro" id="IPR001650">
    <property type="entry name" value="Helicase_C-like"/>
</dbReference>
<dbReference type="FunFam" id="3.40.50.300:FF:000334">
    <property type="entry name" value="Protein translocase subunit SecA"/>
    <property type="match status" value="1"/>
</dbReference>
<dbReference type="Gene3D" id="1.10.3060.10">
    <property type="entry name" value="Helical scaffold and wing domains of SecA"/>
    <property type="match status" value="1"/>
</dbReference>
<evidence type="ECO:0000256" key="4">
    <source>
        <dbReference type="ARBA" id="ARBA00022475"/>
    </source>
</evidence>
<dbReference type="InterPro" id="IPR011130">
    <property type="entry name" value="SecA_preprotein_X-link_dom"/>
</dbReference>
<keyword evidence="12 15" id="KW-1278">Translocase</keyword>
<feature type="domain" description="Helicase C-terminal" evidence="18">
    <location>
        <begin position="424"/>
        <end position="645"/>
    </location>
</feature>
<proteinExistence type="inferred from homology"/>
<accession>A0A9W6JV45</accession>
<evidence type="ECO:0000256" key="13">
    <source>
        <dbReference type="ARBA" id="ARBA00023010"/>
    </source>
</evidence>
<keyword evidence="11 15" id="KW-0653">Protein transport</keyword>
<keyword evidence="5 15" id="KW-0963">Cytoplasm</keyword>
<organism evidence="20 21">
    <name type="scientific">Ancylobacter defluvii</name>
    <dbReference type="NCBI Taxonomy" id="1282440"/>
    <lineage>
        <taxon>Bacteria</taxon>
        <taxon>Pseudomonadati</taxon>
        <taxon>Pseudomonadota</taxon>
        <taxon>Alphaproteobacteria</taxon>
        <taxon>Hyphomicrobiales</taxon>
        <taxon>Xanthobacteraceae</taxon>
        <taxon>Ancylobacter</taxon>
    </lineage>
</organism>
<dbReference type="CDD" id="cd17928">
    <property type="entry name" value="DEXDc_SecA"/>
    <property type="match status" value="1"/>
</dbReference>
<dbReference type="Gene3D" id="3.90.1440.10">
    <property type="entry name" value="SecA, preprotein cross-linking domain"/>
    <property type="match status" value="1"/>
</dbReference>
<dbReference type="FunFam" id="3.40.50.300:FF:001790">
    <property type="entry name" value="Protein translocase subunit SecA"/>
    <property type="match status" value="1"/>
</dbReference>